<evidence type="ECO:0000313" key="3">
    <source>
        <dbReference type="EMBL" id="EGV44987.1"/>
    </source>
</evidence>
<gene>
    <name evidence="3" type="ORF">BZARG_120</name>
</gene>
<dbReference type="CDD" id="cd03808">
    <property type="entry name" value="GT4_CapM-like"/>
    <property type="match status" value="1"/>
</dbReference>
<protein>
    <submittedName>
        <fullName evidence="3">Glycosyltransferase family 1 protein</fullName>
    </submittedName>
</protein>
<dbReference type="eggNOG" id="COG0438">
    <property type="taxonomic scope" value="Bacteria"/>
</dbReference>
<dbReference type="PANTHER" id="PTHR12526:SF630">
    <property type="entry name" value="GLYCOSYLTRANSFERASE"/>
    <property type="match status" value="1"/>
</dbReference>
<feature type="domain" description="Glycosyl transferase family 1" evidence="1">
    <location>
        <begin position="185"/>
        <end position="341"/>
    </location>
</feature>
<reference evidence="3 4" key="1">
    <citation type="journal article" date="2008" name="Int. J. Syst. Evol. Microbiol.">
        <title>Bizionia argentinensis sp. nov., isolated from surface marine water in Antarctica.</title>
        <authorList>
            <person name="Bercovich A."/>
            <person name="Vazquez S.C."/>
            <person name="Yankilevich P."/>
            <person name="Coria S.H."/>
            <person name="Foti M."/>
            <person name="Hernandez E."/>
            <person name="Vidal A."/>
            <person name="Ruberto L."/>
            <person name="Melo C."/>
            <person name="Marenssi S."/>
            <person name="Criscuolo M."/>
            <person name="Memoli M."/>
            <person name="Arguelles M."/>
            <person name="Mac Cormack W.P."/>
        </authorList>
    </citation>
    <scope>NUCLEOTIDE SEQUENCE [LARGE SCALE GENOMIC DNA]</scope>
    <source>
        <strain evidence="3 4">JUB59</strain>
    </source>
</reference>
<dbReference type="STRING" id="1046627.BZARG_120"/>
<comment type="caution">
    <text evidence="3">The sequence shown here is derived from an EMBL/GenBank/DDBJ whole genome shotgun (WGS) entry which is preliminary data.</text>
</comment>
<dbReference type="EMBL" id="AFXZ01000002">
    <property type="protein sequence ID" value="EGV44987.1"/>
    <property type="molecule type" value="Genomic_DNA"/>
</dbReference>
<keyword evidence="3" id="KW-0808">Transferase</keyword>
<evidence type="ECO:0000259" key="1">
    <source>
        <dbReference type="Pfam" id="PF00534"/>
    </source>
</evidence>
<name>G2E9A9_9FLAO</name>
<dbReference type="PANTHER" id="PTHR12526">
    <property type="entry name" value="GLYCOSYLTRANSFERASE"/>
    <property type="match status" value="1"/>
</dbReference>
<dbReference type="InterPro" id="IPR001296">
    <property type="entry name" value="Glyco_trans_1"/>
</dbReference>
<organism evidence="3 4">
    <name type="scientific">Bizionia argentinensis JUB59</name>
    <dbReference type="NCBI Taxonomy" id="1046627"/>
    <lineage>
        <taxon>Bacteria</taxon>
        <taxon>Pseudomonadati</taxon>
        <taxon>Bacteroidota</taxon>
        <taxon>Flavobacteriia</taxon>
        <taxon>Flavobacteriales</taxon>
        <taxon>Flavobacteriaceae</taxon>
        <taxon>Bizionia</taxon>
    </lineage>
</organism>
<dbReference type="Pfam" id="PF00534">
    <property type="entry name" value="Glycos_transf_1"/>
    <property type="match status" value="1"/>
</dbReference>
<dbReference type="Gene3D" id="3.40.50.2000">
    <property type="entry name" value="Glycogen Phosphorylase B"/>
    <property type="match status" value="2"/>
</dbReference>
<accession>G2E9A9</accession>
<sequence length="368" mass="42135">MAFRSKKICLVGGEDVHKRINLSQYLNDAGFEVTILGTSVVSFPDNITYYNYPLNRSLSLISDYKTIKWYRTFFTENRFDVIHTFDTKPAFLTPLALLKTKTPITRTITGLGTVFISQSLLNKSLRLVYNTLHLKVRNRVFKTVFQNNDDKDLFLKNRLVSQHNFELIYSSGIELKDYNRLAKRSNKRFTFICVARLVYEKGITYLLEAAKICHEKGHDFKFLIVGPLEENSKRLNAEILNNYKNYVEFLGERSDVEKLLLSADAFVLPTFREGFARVLLEAAAVGLPIISTNVTGVREFAKHNQEALLVSSKNTEELVNACIKLASCTELANKLVENALKRVERFSLKNVSKQYIGIFEEAINQQTI</sequence>
<dbReference type="Pfam" id="PF13477">
    <property type="entry name" value="Glyco_trans_4_2"/>
    <property type="match status" value="1"/>
</dbReference>
<proteinExistence type="predicted"/>
<keyword evidence="4" id="KW-1185">Reference proteome</keyword>
<dbReference type="OrthoDB" id="9790710at2"/>
<feature type="domain" description="Glycosyltransferase subfamily 4-like N-terminal" evidence="2">
    <location>
        <begin position="7"/>
        <end position="117"/>
    </location>
</feature>
<dbReference type="SUPFAM" id="SSF53756">
    <property type="entry name" value="UDP-Glycosyltransferase/glycogen phosphorylase"/>
    <property type="match status" value="1"/>
</dbReference>
<dbReference type="AlphaFoldDB" id="G2E9A9"/>
<dbReference type="RefSeq" id="WP_008634636.1">
    <property type="nucleotide sequence ID" value="NZ_AFXZ01000002.1"/>
</dbReference>
<evidence type="ECO:0000313" key="4">
    <source>
        <dbReference type="Proteomes" id="UP000003730"/>
    </source>
</evidence>
<dbReference type="GO" id="GO:0016757">
    <property type="term" value="F:glycosyltransferase activity"/>
    <property type="evidence" value="ECO:0007669"/>
    <property type="project" value="InterPro"/>
</dbReference>
<evidence type="ECO:0000259" key="2">
    <source>
        <dbReference type="Pfam" id="PF13477"/>
    </source>
</evidence>
<dbReference type="Proteomes" id="UP000003730">
    <property type="component" value="Unassembled WGS sequence"/>
</dbReference>
<dbReference type="InterPro" id="IPR028098">
    <property type="entry name" value="Glyco_trans_4-like_N"/>
</dbReference>